<protein>
    <submittedName>
        <fullName evidence="1">E2F associated phosphoprotein</fullName>
    </submittedName>
</protein>
<proteinExistence type="predicted"/>
<dbReference type="WBParaSite" id="MCU_004920-RA">
    <property type="protein sequence ID" value="MCU_004920-RA"/>
    <property type="gene ID" value="MCU_004920"/>
</dbReference>
<dbReference type="GO" id="GO:0005634">
    <property type="term" value="C:nucleus"/>
    <property type="evidence" value="ECO:0007669"/>
    <property type="project" value="TreeGrafter"/>
</dbReference>
<dbReference type="PANTHER" id="PTHR15967">
    <property type="entry name" value="E2F-ASSOCIATED PHOSPHOPROTEIN"/>
    <property type="match status" value="1"/>
</dbReference>
<name>A0A5K3F4R0_MESCO</name>
<dbReference type="PANTHER" id="PTHR15967:SF0">
    <property type="entry name" value="E2F-ASSOCIATED PHOSPHOPROTEIN"/>
    <property type="match status" value="1"/>
</dbReference>
<organism evidence="1">
    <name type="scientific">Mesocestoides corti</name>
    <name type="common">Flatworm</name>
    <dbReference type="NCBI Taxonomy" id="53468"/>
    <lineage>
        <taxon>Eukaryota</taxon>
        <taxon>Metazoa</taxon>
        <taxon>Spiralia</taxon>
        <taxon>Lophotrochozoa</taxon>
        <taxon>Platyhelminthes</taxon>
        <taxon>Cestoda</taxon>
        <taxon>Eucestoda</taxon>
        <taxon>Cyclophyllidea</taxon>
        <taxon>Mesocestoididae</taxon>
        <taxon>Mesocestoides</taxon>
    </lineage>
</organism>
<dbReference type="InterPro" id="IPR019370">
    <property type="entry name" value="E2F-assoc_phosphoprotein"/>
</dbReference>
<sequence>MFSCKYDGYEEDSSSSKYGSFESWYFIFSSTDNEQDFRNADAFEKMMNLELEADMKTLTQCYRGREAATSKAEKLDTQTNDELLYDPGEDDANTEWVKKLQENSQGGETGSDETDAVLNCPGCMTLLCLNCQRHAKYKTQYRALFTFNCKVEDKPLHLPPGSDTSNLSKVTIEDSPSIHESDNSDIFHRVICEVCNTPVGLCDSAGVYHLFGVLASHS</sequence>
<dbReference type="Pfam" id="PF10238">
    <property type="entry name" value="Eapp_C"/>
    <property type="match status" value="1"/>
</dbReference>
<dbReference type="AlphaFoldDB" id="A0A5K3F4R0"/>
<reference evidence="1" key="1">
    <citation type="submission" date="2019-11" db="UniProtKB">
        <authorList>
            <consortium name="WormBaseParasite"/>
        </authorList>
    </citation>
    <scope>IDENTIFICATION</scope>
</reference>
<accession>A0A5K3F4R0</accession>
<evidence type="ECO:0000313" key="1">
    <source>
        <dbReference type="WBParaSite" id="MCU_004920-RA"/>
    </source>
</evidence>